<dbReference type="InterPro" id="IPR036704">
    <property type="entry name" value="RraA/RraA-like_sf"/>
</dbReference>
<dbReference type="Proteomes" id="UP001324427">
    <property type="component" value="Unassembled WGS sequence"/>
</dbReference>
<dbReference type="InterPro" id="IPR005493">
    <property type="entry name" value="RraA/RraA-like"/>
</dbReference>
<organism evidence="2 3">
    <name type="scientific">Oleoguttula mirabilis</name>
    <dbReference type="NCBI Taxonomy" id="1507867"/>
    <lineage>
        <taxon>Eukaryota</taxon>
        <taxon>Fungi</taxon>
        <taxon>Dikarya</taxon>
        <taxon>Ascomycota</taxon>
        <taxon>Pezizomycotina</taxon>
        <taxon>Dothideomycetes</taxon>
        <taxon>Dothideomycetidae</taxon>
        <taxon>Mycosphaerellales</taxon>
        <taxon>Teratosphaeriaceae</taxon>
        <taxon>Oleoguttula</taxon>
    </lineage>
</organism>
<keyword evidence="3" id="KW-1185">Reference proteome</keyword>
<reference evidence="2 3" key="1">
    <citation type="submission" date="2021-11" db="EMBL/GenBank/DDBJ databases">
        <title>Black yeast isolated from Biological Soil Crust.</title>
        <authorList>
            <person name="Kurbessoian T."/>
        </authorList>
    </citation>
    <scope>NUCLEOTIDE SEQUENCE [LARGE SCALE GENOMIC DNA]</scope>
    <source>
        <strain evidence="2 3">CCFEE 5522</strain>
    </source>
</reference>
<evidence type="ECO:0008006" key="4">
    <source>
        <dbReference type="Google" id="ProtNLM"/>
    </source>
</evidence>
<dbReference type="GO" id="GO:0008948">
    <property type="term" value="F:oxaloacetate decarboxylase activity"/>
    <property type="evidence" value="ECO:0007669"/>
    <property type="project" value="TreeGrafter"/>
</dbReference>
<accession>A0AAV9JDR2</accession>
<dbReference type="Gene3D" id="3.50.30.40">
    <property type="entry name" value="Ribonuclease E inhibitor RraA/RraA-like"/>
    <property type="match status" value="1"/>
</dbReference>
<dbReference type="AlphaFoldDB" id="A0AAV9JDR2"/>
<feature type="binding site" evidence="1">
    <location>
        <begin position="113"/>
        <end position="116"/>
    </location>
    <ligand>
        <name>substrate</name>
    </ligand>
</feature>
<dbReference type="SUPFAM" id="SSF89562">
    <property type="entry name" value="RraA-like"/>
    <property type="match status" value="1"/>
</dbReference>
<evidence type="ECO:0000313" key="3">
    <source>
        <dbReference type="Proteomes" id="UP001324427"/>
    </source>
</evidence>
<comment type="caution">
    <text evidence="2">The sequence shown here is derived from an EMBL/GenBank/DDBJ whole genome shotgun (WGS) entry which is preliminary data.</text>
</comment>
<evidence type="ECO:0000313" key="2">
    <source>
        <dbReference type="EMBL" id="KAK4542994.1"/>
    </source>
</evidence>
<keyword evidence="1" id="KW-0479">Metal-binding</keyword>
<gene>
    <name evidence="2" type="ORF">LTR36_005992</name>
</gene>
<dbReference type="CDD" id="cd16841">
    <property type="entry name" value="RraA_family"/>
    <property type="match status" value="1"/>
</dbReference>
<proteinExistence type="predicted"/>
<keyword evidence="1" id="KW-0460">Magnesium</keyword>
<protein>
    <recommendedName>
        <fullName evidence="4">DlpA domain-containing protein</fullName>
    </recommendedName>
</protein>
<dbReference type="GO" id="GO:0046872">
    <property type="term" value="F:metal ion binding"/>
    <property type="evidence" value="ECO:0007669"/>
    <property type="project" value="UniProtKB-KW"/>
</dbReference>
<sequence>MSTSSDIEFTCRKISAGYSACDVSDALLKLKVPQAGFLADISPIPSTRSPTHLVAPLSTILFVPKNHGPYSATSSSVPSESNIPKDKHWTDMPTPGTIALLQQPTGQVCAVCGDILATRLKVRGVKGVVADGRVRDLIAMGELCQDGAEFQVWSRQTSTVGTGLEAKAWASDVPLKIGDLNVKPGDILCADEGERGCVIIPREKLDELMAMLPGLKDADNRCVADVQAGVDVTEAFKRHR</sequence>
<feature type="binding site" evidence="1">
    <location>
        <position position="136"/>
    </location>
    <ligand>
        <name>Mg(2+)</name>
        <dbReference type="ChEBI" id="CHEBI:18420"/>
    </ligand>
</feature>
<feature type="binding site" evidence="1">
    <location>
        <position position="135"/>
    </location>
    <ligand>
        <name>substrate</name>
    </ligand>
</feature>
<dbReference type="Pfam" id="PF03737">
    <property type="entry name" value="RraA-like"/>
    <property type="match status" value="1"/>
</dbReference>
<comment type="cofactor">
    <cofactor evidence="1">
        <name>Mg(2+)</name>
        <dbReference type="ChEBI" id="CHEBI:18420"/>
    </cofactor>
</comment>
<name>A0AAV9JDR2_9PEZI</name>
<dbReference type="PANTHER" id="PTHR33254:SF4">
    <property type="entry name" value="4-HYDROXY-4-METHYL-2-OXOGLUTARATE ALDOLASE 3-RELATED"/>
    <property type="match status" value="1"/>
</dbReference>
<dbReference type="GO" id="GO:0047443">
    <property type="term" value="F:4-hydroxy-4-methyl-2-oxoglutarate aldolase activity"/>
    <property type="evidence" value="ECO:0007669"/>
    <property type="project" value="TreeGrafter"/>
</dbReference>
<dbReference type="EMBL" id="JAVFHQ010000036">
    <property type="protein sequence ID" value="KAK4542994.1"/>
    <property type="molecule type" value="Genomic_DNA"/>
</dbReference>
<dbReference type="PANTHER" id="PTHR33254">
    <property type="entry name" value="4-HYDROXY-4-METHYL-2-OXOGLUTARATE ALDOLASE 3-RELATED"/>
    <property type="match status" value="1"/>
</dbReference>
<evidence type="ECO:0000256" key="1">
    <source>
        <dbReference type="PIRSR" id="PIRSR605493-1"/>
    </source>
</evidence>